<dbReference type="PROSITE" id="PS00139">
    <property type="entry name" value="THIOL_PROTEASE_CYS"/>
    <property type="match status" value="1"/>
</dbReference>
<dbReference type="AlphaFoldDB" id="A0AAD9ILR6"/>
<proteinExistence type="inferred from homology"/>
<dbReference type="PROSITE" id="PS00639">
    <property type="entry name" value="THIOL_PROTEASE_HIS"/>
    <property type="match status" value="1"/>
</dbReference>
<keyword evidence="7" id="KW-1185">Reference proteome</keyword>
<dbReference type="GO" id="GO:0006508">
    <property type="term" value="P:proteolysis"/>
    <property type="evidence" value="ECO:0007669"/>
    <property type="project" value="InterPro"/>
</dbReference>
<evidence type="ECO:0000313" key="6">
    <source>
        <dbReference type="EMBL" id="KAK2078950.1"/>
    </source>
</evidence>
<dbReference type="SMART" id="SM00848">
    <property type="entry name" value="Inhibitor_I29"/>
    <property type="match status" value="1"/>
</dbReference>
<reference evidence="6" key="1">
    <citation type="submission" date="2021-01" db="EMBL/GenBank/DDBJ databases">
        <authorList>
            <person name="Eckstrom K.M.E."/>
        </authorList>
    </citation>
    <scope>NUCLEOTIDE SEQUENCE</scope>
    <source>
        <strain evidence="6">UVCC 0001</strain>
    </source>
</reference>
<dbReference type="CDD" id="cd02248">
    <property type="entry name" value="Peptidase_C1A"/>
    <property type="match status" value="1"/>
</dbReference>
<feature type="chain" id="PRO_5042259855" evidence="3">
    <location>
        <begin position="19"/>
        <end position="607"/>
    </location>
</feature>
<dbReference type="PROSITE" id="PS00640">
    <property type="entry name" value="THIOL_PROTEASE_ASN"/>
    <property type="match status" value="1"/>
</dbReference>
<dbReference type="InterPro" id="IPR025661">
    <property type="entry name" value="Pept_asp_AS"/>
</dbReference>
<dbReference type="Pfam" id="PF08246">
    <property type="entry name" value="Inhibitor_I29"/>
    <property type="match status" value="1"/>
</dbReference>
<dbReference type="Gene3D" id="3.90.70.10">
    <property type="entry name" value="Cysteine proteinases"/>
    <property type="match status" value="1"/>
</dbReference>
<dbReference type="InterPro" id="IPR013201">
    <property type="entry name" value="Prot_inhib_I29"/>
</dbReference>
<dbReference type="PRINTS" id="PR00705">
    <property type="entry name" value="PAPAIN"/>
</dbReference>
<dbReference type="InterPro" id="IPR013128">
    <property type="entry name" value="Peptidase_C1A"/>
</dbReference>
<evidence type="ECO:0000256" key="1">
    <source>
        <dbReference type="ARBA" id="ARBA00008455"/>
    </source>
</evidence>
<protein>
    <submittedName>
        <fullName evidence="6">Uncharacterized protein</fullName>
    </submittedName>
</protein>
<feature type="domain" description="Peptidase C1A papain C-terminal" evidence="4">
    <location>
        <begin position="376"/>
        <end position="600"/>
    </location>
</feature>
<dbReference type="Pfam" id="PF00112">
    <property type="entry name" value="Peptidase_C1"/>
    <property type="match status" value="1"/>
</dbReference>
<dbReference type="InterPro" id="IPR025660">
    <property type="entry name" value="Pept_his_AS"/>
</dbReference>
<organism evidence="6 7">
    <name type="scientific">Prototheca wickerhamii</name>
    <dbReference type="NCBI Taxonomy" id="3111"/>
    <lineage>
        <taxon>Eukaryota</taxon>
        <taxon>Viridiplantae</taxon>
        <taxon>Chlorophyta</taxon>
        <taxon>core chlorophytes</taxon>
        <taxon>Trebouxiophyceae</taxon>
        <taxon>Chlorellales</taxon>
        <taxon>Chlorellaceae</taxon>
        <taxon>Prototheca</taxon>
    </lineage>
</organism>
<evidence type="ECO:0000256" key="2">
    <source>
        <dbReference type="ARBA" id="ARBA00023157"/>
    </source>
</evidence>
<dbReference type="EMBL" id="JASFZW010000003">
    <property type="protein sequence ID" value="KAK2078950.1"/>
    <property type="molecule type" value="Genomic_DNA"/>
</dbReference>
<dbReference type="SUPFAM" id="SSF54001">
    <property type="entry name" value="Cysteine proteinases"/>
    <property type="match status" value="1"/>
</dbReference>
<comment type="similarity">
    <text evidence="1">Belongs to the peptidase C1 family.</text>
</comment>
<comment type="caution">
    <text evidence="6">The sequence shown here is derived from an EMBL/GenBank/DDBJ whole genome shotgun (WGS) entry which is preliminary data.</text>
</comment>
<dbReference type="InterPro" id="IPR039417">
    <property type="entry name" value="Peptidase_C1A_papain-like"/>
</dbReference>
<sequence length="607" mass="67508">MRAFVLAIVLAQAACVLSVRPVADAKAEVSAPKPPQWAKSYMVEYTYTLPYTAKLQPDPVSYPVTFYRDGMHNRTRMETYNASTILIATKTQGWNVVPRIDKQRCFAFGTDTHLIEREALPSIKGWNYQGKTRLHNQTVNLWRYTARHQAKQVDYRFYISLDNKPVRLWMHGKDAITGSHLDEYVADYKRYVPGMPAESKFARPALCKGVKIEKADAPGVKPTNGAAVRASMMLPHVSYRGGDAEYDAFLSSEHGSGRRHHSMEDYHRRAAVHSRNLRMIAEHNAREDKTFTMAMNKFGDWHEDEFLAAILPKAHRRKMRAQRARHLGQTACAIGAGVDASVNCGNDADDDDDSKESTENVFQLKYAPLLSNPNRLPKEVNWKGSGADTQFVKDQATCGSCWAFSATGAMEAAWYMATGQRMSLSEQEIVDCSWGFGDTKDAPGGCDGSLSWRGIGYVVSAGGIARTRDYQYKGQDGYCRRNSTKRAAAFSGWARVPSLNETAVKEALYSRGPLAVSMDASHQSLRFYSSGVYAEPDCMYEANDLNHAVVLVGYGTSETEGDYWLIRNSWSDMWGDGGYMKISRSNHGCGVPASAIYAVANPKGIKA</sequence>
<dbReference type="InterPro" id="IPR000668">
    <property type="entry name" value="Peptidase_C1A_C"/>
</dbReference>
<evidence type="ECO:0000259" key="4">
    <source>
        <dbReference type="SMART" id="SM00645"/>
    </source>
</evidence>
<keyword evidence="2" id="KW-1015">Disulfide bond</keyword>
<dbReference type="InterPro" id="IPR038765">
    <property type="entry name" value="Papain-like_cys_pep_sf"/>
</dbReference>
<dbReference type="FunFam" id="3.90.70.10:FF:000332">
    <property type="entry name" value="Cathepsin L1"/>
    <property type="match status" value="1"/>
</dbReference>
<feature type="domain" description="Cathepsin propeptide inhibitor" evidence="5">
    <location>
        <begin position="246"/>
        <end position="306"/>
    </location>
</feature>
<dbReference type="Proteomes" id="UP001255856">
    <property type="component" value="Unassembled WGS sequence"/>
</dbReference>
<evidence type="ECO:0000259" key="5">
    <source>
        <dbReference type="SMART" id="SM00848"/>
    </source>
</evidence>
<name>A0AAD9ILR6_PROWI</name>
<dbReference type="GO" id="GO:0008234">
    <property type="term" value="F:cysteine-type peptidase activity"/>
    <property type="evidence" value="ECO:0007669"/>
    <property type="project" value="InterPro"/>
</dbReference>
<dbReference type="PANTHER" id="PTHR12411">
    <property type="entry name" value="CYSTEINE PROTEASE FAMILY C1-RELATED"/>
    <property type="match status" value="1"/>
</dbReference>
<gene>
    <name evidence="6" type="ORF">QBZ16_002640</name>
</gene>
<evidence type="ECO:0000256" key="3">
    <source>
        <dbReference type="SAM" id="SignalP"/>
    </source>
</evidence>
<feature type="signal peptide" evidence="3">
    <location>
        <begin position="1"/>
        <end position="18"/>
    </location>
</feature>
<evidence type="ECO:0000313" key="7">
    <source>
        <dbReference type="Proteomes" id="UP001255856"/>
    </source>
</evidence>
<accession>A0AAD9ILR6</accession>
<keyword evidence="3" id="KW-0732">Signal</keyword>
<dbReference type="SMART" id="SM00645">
    <property type="entry name" value="Pept_C1"/>
    <property type="match status" value="1"/>
</dbReference>
<dbReference type="InterPro" id="IPR000169">
    <property type="entry name" value="Pept_cys_AS"/>
</dbReference>